<dbReference type="GO" id="GO:0006516">
    <property type="term" value="P:glycoprotein catabolic process"/>
    <property type="evidence" value="ECO:0007669"/>
    <property type="project" value="TreeGrafter"/>
</dbReference>
<feature type="compositionally biased region" description="Low complexity" evidence="1">
    <location>
        <begin position="344"/>
        <end position="355"/>
    </location>
</feature>
<feature type="region of interest" description="Disordered" evidence="1">
    <location>
        <begin position="390"/>
        <end position="411"/>
    </location>
</feature>
<dbReference type="PANTHER" id="PTHR12143:SF43">
    <property type="entry name" value="PUTATIVE-RELATED"/>
    <property type="match status" value="1"/>
</dbReference>
<dbReference type="PANTHER" id="PTHR12143">
    <property type="entry name" value="PEPTIDE N-GLYCANASE PNGASE -RELATED"/>
    <property type="match status" value="1"/>
</dbReference>
<feature type="region of interest" description="Disordered" evidence="1">
    <location>
        <begin position="298"/>
        <end position="378"/>
    </location>
</feature>
<feature type="compositionally biased region" description="Acidic residues" evidence="1">
    <location>
        <begin position="334"/>
        <end position="343"/>
    </location>
</feature>
<protein>
    <submittedName>
        <fullName evidence="5">Uncharacterized protein</fullName>
    </submittedName>
</protein>
<feature type="domain" description="Glycosyl hydrolase family 92 N-terminal" evidence="4">
    <location>
        <begin position="978"/>
        <end position="1163"/>
    </location>
</feature>
<feature type="chain" id="PRO_5029900890" evidence="2">
    <location>
        <begin position="19"/>
        <end position="1383"/>
    </location>
</feature>
<dbReference type="InterPro" id="IPR021819">
    <property type="entry name" value="Far11/STRP_C"/>
</dbReference>
<evidence type="ECO:0000259" key="4">
    <source>
        <dbReference type="Pfam" id="PF17678"/>
    </source>
</evidence>
<sequence length="1383" mass="154199">MKGVLRCMVLLLDKLLDSAYMLTRKRDAGYLPEDPRPCELLLARELRCCFNIIYVCVLFNLHRPDFAEECLVGSSHEVPSPCEETDDGEGERSLVEVLTFASRFALDLRELPIRKVSSYATCCFGRPSSMRLIDLRQCRKSVRTLQAASQTECSVLLGEFPASEPKLKDFQAFVVLCLHENYIHTKHGCRRPTPIREALSIINDYQDRFLRSYAFHAAEEEFLRRNSTPLADIYTRFLSLKARGLVKYRMGLTRVQKSDAESRFSIQQLVKHLMPNWEDRTAQTKRALSRGYWCNGVRVPAAPPTRRGERGRRQPSSWVNENAGGNRSSRRDDGEEEEDDDDSSSVITSSSEASSNASLDPDAVDEEAEDDDEEPSPEDVISLEDFVHSLPLMGGSGQANNGRGPRGGGGGVKMSVEDVKLMFEGVTRWTSADDHEELLDAVCGDKHHPHSPGEPGEPLDREVRLLLVLRSSSLISRFFQCLMPKLDSLFSTLQQLSLSASKNPSEYPSTIDLSLERRLILQQQCDFRLLMIEGRGSTADSGDHSENFTIEELMLVDGATLASACLRRRPREEKEMQRHSDIITAAATGMAVCLLKRSRQISLQLFQTIVDSFCKNNGALVMLKILNGLDETAVGPYDVPPVLPCLRAADKVSRVPWEAEGDTAATETLQNAMPSPLAESYWRAASVLYAVCRDSPERVRKILVQFRSFSSLVKMFRTPNRQIQKVAYKLFKKQVRFYPKKLKMNSMSAISTAYNLLPTSPVEDWVLSSPLHAENHRDEGLVLDFTSGTTDYAPSVNEFRNYNDIVAPDEASSPKRTLVPKAAADQTDEVSDAIDPELSSTELLKRTSEGMAEYYKLISLVDWADPECVEAFLQATGMTPEDCFYGHASFDAWLNDTLLAGSDAKPSLATPVRGPDHDCLALLTIILVIIAVALETDLCLVWDFFEMDTRLGRSFLLLACFTLSHRAPSAESPSEMANVLAGTTNNYDISTGGNMPLMARPFGFNHWSVATTMRDGRLDFSPASSDFYGILCTHQPSWWISDYGYFLILPKVETPITSFITLPGASFFRPDQTVYRPYYFRTSLVNSPPVAACGYVVTEMTPTDHAAALRFRFVSEGKKQIIFRNSRDLVLLSKPDEVSRIAFTTNVNSGGVPANFRMFVVIDAKPLPVSVMLDTSLSRDAVLSFDVAGRVHPGELAADSGFWDSYNTVYVWLDLAAPDVLARLLEGWTVDDASSNASLDPDVMDAGFRLLRQTPDEEEEEEEEDDDEERSPEDVISLEDFVHSLPLMGGSNQGSNERGSRGGGGGVKMSVEDVKLMFEGVTRWTSSDDHEELLDAVCGDKHHPHSPGEVETPDAEQPEPAKWGCQPGNRLKEKFGCFFFRRN</sequence>
<reference evidence="5 6" key="1">
    <citation type="submission" date="2020-04" db="EMBL/GenBank/DDBJ databases">
        <title>Perkinsus olseni comparative genomics.</title>
        <authorList>
            <person name="Bogema D.R."/>
        </authorList>
    </citation>
    <scope>NUCLEOTIDE SEQUENCE [LARGE SCALE GENOMIC DNA]</scope>
    <source>
        <strain evidence="5">00978-12</strain>
    </source>
</reference>
<proteinExistence type="predicted"/>
<dbReference type="Pfam" id="PF17678">
    <property type="entry name" value="Glyco_hydro_92N"/>
    <property type="match status" value="1"/>
</dbReference>
<feature type="region of interest" description="Disordered" evidence="1">
    <location>
        <begin position="1253"/>
        <end position="1273"/>
    </location>
</feature>
<feature type="region of interest" description="Disordered" evidence="1">
    <location>
        <begin position="1286"/>
        <end position="1307"/>
    </location>
</feature>
<feature type="compositionally biased region" description="Acidic residues" evidence="1">
    <location>
        <begin position="1256"/>
        <end position="1271"/>
    </location>
</feature>
<feature type="compositionally biased region" description="Acidic residues" evidence="1">
    <location>
        <begin position="362"/>
        <end position="377"/>
    </location>
</feature>
<feature type="compositionally biased region" description="Polar residues" evidence="1">
    <location>
        <begin position="314"/>
        <end position="326"/>
    </location>
</feature>
<dbReference type="GO" id="GO:0000224">
    <property type="term" value="F:peptide-N4-(N-acetyl-beta-glucosaminyl)asparagine amidase activity"/>
    <property type="evidence" value="ECO:0007669"/>
    <property type="project" value="TreeGrafter"/>
</dbReference>
<dbReference type="InterPro" id="IPR014718">
    <property type="entry name" value="GH-type_carb-bd"/>
</dbReference>
<dbReference type="GO" id="GO:0005829">
    <property type="term" value="C:cytosol"/>
    <property type="evidence" value="ECO:0007669"/>
    <property type="project" value="TreeGrafter"/>
</dbReference>
<gene>
    <name evidence="5" type="ORF">FOZ60_016946</name>
</gene>
<feature type="signal peptide" evidence="2">
    <location>
        <begin position="1"/>
        <end position="18"/>
    </location>
</feature>
<dbReference type="Proteomes" id="UP000541610">
    <property type="component" value="Unassembled WGS sequence"/>
</dbReference>
<evidence type="ECO:0000256" key="2">
    <source>
        <dbReference type="SAM" id="SignalP"/>
    </source>
</evidence>
<dbReference type="Gene3D" id="2.70.98.10">
    <property type="match status" value="1"/>
</dbReference>
<accession>A0A7J6P3S5</accession>
<evidence type="ECO:0000313" key="6">
    <source>
        <dbReference type="Proteomes" id="UP000541610"/>
    </source>
</evidence>
<name>A0A7J6P3S5_PEROL</name>
<evidence type="ECO:0000313" key="5">
    <source>
        <dbReference type="EMBL" id="KAF4690748.1"/>
    </source>
</evidence>
<dbReference type="EMBL" id="JABANP010000093">
    <property type="protein sequence ID" value="KAF4690748.1"/>
    <property type="molecule type" value="Genomic_DNA"/>
</dbReference>
<feature type="domain" description="Far11/STRP C-terminal" evidence="3">
    <location>
        <begin position="687"/>
        <end position="774"/>
    </location>
</feature>
<dbReference type="Pfam" id="PF11882">
    <property type="entry name" value="DUF3402"/>
    <property type="match status" value="1"/>
</dbReference>
<dbReference type="GO" id="GO:0030246">
    <property type="term" value="F:carbohydrate binding"/>
    <property type="evidence" value="ECO:0007669"/>
    <property type="project" value="InterPro"/>
</dbReference>
<keyword evidence="2" id="KW-0732">Signal</keyword>
<feature type="region of interest" description="Disordered" evidence="1">
    <location>
        <begin position="1339"/>
        <end position="1367"/>
    </location>
</feature>
<comment type="caution">
    <text evidence="5">The sequence shown here is derived from an EMBL/GenBank/DDBJ whole genome shotgun (WGS) entry which is preliminary data.</text>
</comment>
<dbReference type="InterPro" id="IPR050883">
    <property type="entry name" value="PNGase"/>
</dbReference>
<evidence type="ECO:0000259" key="3">
    <source>
        <dbReference type="Pfam" id="PF11882"/>
    </source>
</evidence>
<evidence type="ECO:0000256" key="1">
    <source>
        <dbReference type="SAM" id="MobiDB-lite"/>
    </source>
</evidence>
<dbReference type="InterPro" id="IPR041371">
    <property type="entry name" value="GH92_N"/>
</dbReference>
<dbReference type="OrthoDB" id="449263at2759"/>
<organism evidence="5 6">
    <name type="scientific">Perkinsus olseni</name>
    <name type="common">Perkinsus atlanticus</name>
    <dbReference type="NCBI Taxonomy" id="32597"/>
    <lineage>
        <taxon>Eukaryota</taxon>
        <taxon>Sar</taxon>
        <taxon>Alveolata</taxon>
        <taxon>Perkinsozoa</taxon>
        <taxon>Perkinsea</taxon>
        <taxon>Perkinsida</taxon>
        <taxon>Perkinsidae</taxon>
        <taxon>Perkinsus</taxon>
    </lineage>
</organism>